<evidence type="ECO:0000256" key="3">
    <source>
        <dbReference type="ARBA" id="ARBA00011048"/>
    </source>
</evidence>
<evidence type="ECO:0000259" key="11">
    <source>
        <dbReference type="Pfam" id="PF07992"/>
    </source>
</evidence>
<dbReference type="SUPFAM" id="SSF51905">
    <property type="entry name" value="FAD/NAD(P)-binding domain"/>
    <property type="match status" value="1"/>
</dbReference>
<dbReference type="Proteomes" id="UP000242616">
    <property type="component" value="Unassembled WGS sequence"/>
</dbReference>
<dbReference type="PRINTS" id="PR00368">
    <property type="entry name" value="FADPNR"/>
</dbReference>
<keyword evidence="5" id="KW-0288">FMN</keyword>
<evidence type="ECO:0000256" key="8">
    <source>
        <dbReference type="ARBA" id="ARBA00023004"/>
    </source>
</evidence>
<dbReference type="InterPro" id="IPR036188">
    <property type="entry name" value="FAD/NAD-bd_sf"/>
</dbReference>
<dbReference type="EMBL" id="LBFC01000001">
    <property type="protein sequence ID" value="ONN28090.1"/>
    <property type="molecule type" value="Genomic_DNA"/>
</dbReference>
<dbReference type="Pfam" id="PF00724">
    <property type="entry name" value="Oxidored_FMN"/>
    <property type="match status" value="1"/>
</dbReference>
<keyword evidence="6" id="KW-0479">Metal-binding</keyword>
<name>A0ABX3IL20_9BACT</name>
<keyword evidence="7" id="KW-0560">Oxidoreductase</keyword>
<dbReference type="PANTHER" id="PTHR42917:SF2">
    <property type="entry name" value="2,4-DIENOYL-COA REDUCTASE [(2E)-ENOYL-COA-PRODUCING]"/>
    <property type="match status" value="1"/>
</dbReference>
<keyword evidence="9" id="KW-0411">Iron-sulfur</keyword>
<dbReference type="InterPro" id="IPR001155">
    <property type="entry name" value="OxRdtase_FMN_N"/>
</dbReference>
<evidence type="ECO:0000256" key="5">
    <source>
        <dbReference type="ARBA" id="ARBA00022643"/>
    </source>
</evidence>
<dbReference type="CDD" id="cd02803">
    <property type="entry name" value="OYE_like_FMN_family"/>
    <property type="match status" value="1"/>
</dbReference>
<keyword evidence="8" id="KW-0408">Iron</keyword>
<dbReference type="Gene3D" id="3.20.20.70">
    <property type="entry name" value="Aldolase class I"/>
    <property type="match status" value="1"/>
</dbReference>
<evidence type="ECO:0000256" key="9">
    <source>
        <dbReference type="ARBA" id="ARBA00023014"/>
    </source>
</evidence>
<dbReference type="PANTHER" id="PTHR42917">
    <property type="entry name" value="2,4-DIENOYL-COA REDUCTASE"/>
    <property type="match status" value="1"/>
</dbReference>
<evidence type="ECO:0000256" key="1">
    <source>
        <dbReference type="ARBA" id="ARBA00001917"/>
    </source>
</evidence>
<sequence>MLFKEFEAKNNIFMAPIKTALATPKNGLITEQLINYYERKALGGVGTVILEPISVSLSGKEHPKQLMLNSEKHEIKLKELITKLHKYGTKIVVHLNHAGRAANPKIVEDVVAPSPIKCPTTNQLPRELSKSEIRDIINDFKNAALRAQSAGADAIEIQFGHGYLVQQFYSNRLNKRTDEYGENKFLFAEQLLSSIKNSVTIPIFLRISGSEFIDDGISLKDISSIIDLAKKYDVSIIHVGWGNACDSVPWYYNHMSLPIEPMDEILKLIKNMTNIPIISAGRMQKNERYKYLLEKHVIDGVVFGRQLIIDPDFPNKILNHSNDYIRCGSCLQGCLSSVKSGKPINCIANPEVHKTFIPKTNDKKKIAIVGGGPAGIFAGLYLKKKGYDITLFEKNNYLGGQWVMAYNAPGKLSMKDILDDLIRKAEKELKIIKNTTVDDKFFDDKDFDAIVIATGANPFVPSIKGLKKYITGFDFFSGKKVNGNKILVIGGGLIGVEVTEALVNNGKNVTIVELFDEIGRGMELISKKLFSLKYLSKIKVYTNSSVEEIKENNEVFINRNGKIESIGNFDEIIVTAGTKSENSLYNTLSKKIKNVYLVGDALKVGQIFDAVNGALELAEKI</sequence>
<evidence type="ECO:0000313" key="12">
    <source>
        <dbReference type="EMBL" id="ONN28090.1"/>
    </source>
</evidence>
<comment type="similarity">
    <text evidence="3">In the N-terminal section; belongs to the NADH:flavin oxidoreductase/NADH oxidase family.</text>
</comment>
<dbReference type="InterPro" id="IPR023753">
    <property type="entry name" value="FAD/NAD-binding_dom"/>
</dbReference>
<dbReference type="PRINTS" id="PR00469">
    <property type="entry name" value="PNDRDTASEII"/>
</dbReference>
<evidence type="ECO:0000256" key="4">
    <source>
        <dbReference type="ARBA" id="ARBA00022630"/>
    </source>
</evidence>
<keyword evidence="4" id="KW-0285">Flavoprotein</keyword>
<comment type="cofactor">
    <cofactor evidence="2">
        <name>[4Fe-4S] cluster</name>
        <dbReference type="ChEBI" id="CHEBI:49883"/>
    </cofactor>
</comment>
<accession>A0ABX3IL20</accession>
<evidence type="ECO:0000256" key="2">
    <source>
        <dbReference type="ARBA" id="ARBA00001966"/>
    </source>
</evidence>
<gene>
    <name evidence="12" type="ORF">XJ44_00005</name>
</gene>
<feature type="domain" description="NADH:flavin oxidoreductase/NADH oxidase N-terminal" evidence="10">
    <location>
        <begin position="3"/>
        <end position="321"/>
    </location>
</feature>
<dbReference type="Gene3D" id="3.50.50.60">
    <property type="entry name" value="FAD/NAD(P)-binding domain"/>
    <property type="match status" value="1"/>
</dbReference>
<dbReference type="RefSeq" id="WP_077197663.1">
    <property type="nucleotide sequence ID" value="NZ_LBFC01000001.1"/>
</dbReference>
<evidence type="ECO:0000256" key="7">
    <source>
        <dbReference type="ARBA" id="ARBA00023002"/>
    </source>
</evidence>
<evidence type="ECO:0000313" key="13">
    <source>
        <dbReference type="Proteomes" id="UP000242616"/>
    </source>
</evidence>
<protein>
    <submittedName>
        <fullName evidence="12">NADH:flavin oxidoreductase</fullName>
    </submittedName>
</protein>
<evidence type="ECO:0000259" key="10">
    <source>
        <dbReference type="Pfam" id="PF00724"/>
    </source>
</evidence>
<dbReference type="InterPro" id="IPR051793">
    <property type="entry name" value="NADH:flavin_oxidoreductase"/>
</dbReference>
<dbReference type="SUPFAM" id="SSF51395">
    <property type="entry name" value="FMN-linked oxidoreductases"/>
    <property type="match status" value="1"/>
</dbReference>
<keyword evidence="13" id="KW-1185">Reference proteome</keyword>
<comment type="caution">
    <text evidence="12">The sequence shown here is derived from an EMBL/GenBank/DDBJ whole genome shotgun (WGS) entry which is preliminary data.</text>
</comment>
<proteinExistence type="inferred from homology"/>
<reference evidence="12 13" key="1">
    <citation type="submission" date="2015-06" db="EMBL/GenBank/DDBJ databases">
        <title>Genome sequencing of Thermotogales isolates from hydrothermal vents.</title>
        <authorList>
            <person name="Haverkamp T.H."/>
            <person name="Kublanov I.V."/>
            <person name="Nesbo C.L."/>
        </authorList>
    </citation>
    <scope>NUCLEOTIDE SEQUENCE [LARGE SCALE GENOMIC DNA]</scope>
    <source>
        <strain evidence="13">ik275mar</strain>
    </source>
</reference>
<dbReference type="InterPro" id="IPR013785">
    <property type="entry name" value="Aldolase_TIM"/>
</dbReference>
<organism evidence="12 13">
    <name type="scientific">Thermosipho affectus</name>
    <dbReference type="NCBI Taxonomy" id="660294"/>
    <lineage>
        <taxon>Bacteria</taxon>
        <taxon>Thermotogati</taxon>
        <taxon>Thermotogota</taxon>
        <taxon>Thermotogae</taxon>
        <taxon>Thermotogales</taxon>
        <taxon>Fervidobacteriaceae</taxon>
        <taxon>Thermosipho</taxon>
    </lineage>
</organism>
<comment type="cofactor">
    <cofactor evidence="1">
        <name>FMN</name>
        <dbReference type="ChEBI" id="CHEBI:58210"/>
    </cofactor>
</comment>
<evidence type="ECO:0000256" key="6">
    <source>
        <dbReference type="ARBA" id="ARBA00022723"/>
    </source>
</evidence>
<dbReference type="Gene3D" id="3.40.50.720">
    <property type="entry name" value="NAD(P)-binding Rossmann-like Domain"/>
    <property type="match status" value="1"/>
</dbReference>
<dbReference type="Pfam" id="PF07992">
    <property type="entry name" value="Pyr_redox_2"/>
    <property type="match status" value="1"/>
</dbReference>
<feature type="domain" description="FAD/NAD(P)-binding" evidence="11">
    <location>
        <begin position="365"/>
        <end position="593"/>
    </location>
</feature>